<dbReference type="PANTHER" id="PTHR45527">
    <property type="entry name" value="NONRIBOSOMAL PEPTIDE SYNTHETASE"/>
    <property type="match status" value="1"/>
</dbReference>
<organism evidence="5 6">
    <name type="scientific">Brasilonema octagenarum UFV-OR1</name>
    <dbReference type="NCBI Taxonomy" id="417115"/>
    <lineage>
        <taxon>Bacteria</taxon>
        <taxon>Bacillati</taxon>
        <taxon>Cyanobacteriota</taxon>
        <taxon>Cyanophyceae</taxon>
        <taxon>Nostocales</taxon>
        <taxon>Scytonemataceae</taxon>
        <taxon>Brasilonema</taxon>
        <taxon>Octagenarum group</taxon>
    </lineage>
</organism>
<dbReference type="InterPro" id="IPR025110">
    <property type="entry name" value="AMP-bd_C"/>
</dbReference>
<dbReference type="Pfam" id="PF00501">
    <property type="entry name" value="AMP-binding"/>
    <property type="match status" value="1"/>
</dbReference>
<dbReference type="Pfam" id="PF13193">
    <property type="entry name" value="AMP-binding_C"/>
    <property type="match status" value="1"/>
</dbReference>
<dbReference type="InterPro" id="IPR000873">
    <property type="entry name" value="AMP-dep_synth/lig_dom"/>
</dbReference>
<feature type="non-terminal residue" evidence="5">
    <location>
        <position position="773"/>
    </location>
</feature>
<dbReference type="RefSeq" id="WP_169268960.1">
    <property type="nucleotide sequence ID" value="NZ_QMEC01000298.1"/>
</dbReference>
<evidence type="ECO:0000256" key="3">
    <source>
        <dbReference type="ARBA" id="ARBA00022553"/>
    </source>
</evidence>
<dbReference type="InterPro" id="IPR045851">
    <property type="entry name" value="AMP-bd_C_sf"/>
</dbReference>
<dbReference type="Gene3D" id="3.30.559.10">
    <property type="entry name" value="Chloramphenicol acetyltransferase-like domain"/>
    <property type="match status" value="1"/>
</dbReference>
<dbReference type="InterPro" id="IPR009081">
    <property type="entry name" value="PP-bd_ACP"/>
</dbReference>
<dbReference type="SUPFAM" id="SSF56801">
    <property type="entry name" value="Acetyl-CoA synthetase-like"/>
    <property type="match status" value="1"/>
</dbReference>
<dbReference type="InterPro" id="IPR010071">
    <property type="entry name" value="AA_adenyl_dom"/>
</dbReference>
<evidence type="ECO:0000259" key="4">
    <source>
        <dbReference type="PROSITE" id="PS50075"/>
    </source>
</evidence>
<name>A0ABX1MFJ8_9CYAN</name>
<dbReference type="PANTHER" id="PTHR45527:SF1">
    <property type="entry name" value="FATTY ACID SYNTHASE"/>
    <property type="match status" value="1"/>
</dbReference>
<dbReference type="EMBL" id="QMEC01000298">
    <property type="protein sequence ID" value="NMF67427.1"/>
    <property type="molecule type" value="Genomic_DNA"/>
</dbReference>
<evidence type="ECO:0000256" key="2">
    <source>
        <dbReference type="ARBA" id="ARBA00022450"/>
    </source>
</evidence>
<proteinExistence type="predicted"/>
<comment type="caution">
    <text evidence="5">The sequence shown here is derived from an EMBL/GenBank/DDBJ whole genome shotgun (WGS) entry which is preliminary data.</text>
</comment>
<accession>A0ABX1MFJ8</accession>
<dbReference type="Gene3D" id="1.10.1200.10">
    <property type="entry name" value="ACP-like"/>
    <property type="match status" value="1"/>
</dbReference>
<dbReference type="PROSITE" id="PS00455">
    <property type="entry name" value="AMP_BINDING"/>
    <property type="match status" value="1"/>
</dbReference>
<dbReference type="PROSITE" id="PS50075">
    <property type="entry name" value="CARRIER"/>
    <property type="match status" value="1"/>
</dbReference>
<protein>
    <submittedName>
        <fullName evidence="5">Non-ribosomal peptide synthetase</fullName>
    </submittedName>
</protein>
<evidence type="ECO:0000256" key="1">
    <source>
        <dbReference type="ARBA" id="ARBA00001957"/>
    </source>
</evidence>
<dbReference type="Gene3D" id="3.40.50.980">
    <property type="match status" value="2"/>
</dbReference>
<dbReference type="CDD" id="cd19531">
    <property type="entry name" value="LCL_NRPS-like"/>
    <property type="match status" value="1"/>
</dbReference>
<dbReference type="Proteomes" id="UP000762253">
    <property type="component" value="Unassembled WGS sequence"/>
</dbReference>
<dbReference type="Gene3D" id="3.30.300.30">
    <property type="match status" value="1"/>
</dbReference>
<dbReference type="NCBIfam" id="TIGR01733">
    <property type="entry name" value="AA-adenyl-dom"/>
    <property type="match status" value="1"/>
</dbReference>
<dbReference type="InterPro" id="IPR036736">
    <property type="entry name" value="ACP-like_sf"/>
</dbReference>
<dbReference type="InterPro" id="IPR006162">
    <property type="entry name" value="Ppantetheine_attach_site"/>
</dbReference>
<sequence>VVVFAGQHLTYQELNARANQLAHYLQTLGVKPEVLVGICVERSIDMVVGLLGILKAGGAYVPLDPAYPQERLAYMLEDSQVSVLLTQEKLVAKLPQHQARVICLDTDWEVILRESNENPVSGVRSENLAYVIYTSGSTGKPKGVMISHQAICNHMLWMQESFPLTEADKVLQKTPLSFDASVWEIYAPLLVGAQLIIARPGGHQESAYLVQVIAEQKITHIKLVPSLLRILLEEEGLKNCNSLRRVFCGGEVMPIELQERFKANLDAQLYNLYGPTEACIDATAWNCQRGNQHQIVPIGQPIANTQIYILDSHLQSVPIGVIGELHIGGVALARGYLNRPELTQEKFIPNPFENSKLNRLYKTGDLARYLPDGNIELLGRIDNQVKIRGFRIELGEIEAVLRTHPQVREAVVTVNQEQADNKYLVAYIVPHQESLSIREVRNFLKQKLPDYMIPSAFVMLEAMPLTPSGKVDRRALPAPDRTQGQILDFVPPRTPTEEVIANIFVSVLKLEQVGIHDNFFELGGHSLLATQVISRLQRTFNVEIPLRYLFESPTVAELDQSIGRDRLTVQLMIPSIEPVPRDTNLPLSWAQARLWFLDQLEDKSGTYNMPLALQITGNLTVDALEQAITEIVRRHEVLRTSFQVVNDTPVQVIDSTATVTLQVVDLQGVEEDKQSAQVQRLVTLEAQKPFDLKTCPLLRVSLLQLGEQSHVLLVTMHHIVSDGWSMGIFIQELSILYQTFLSGEPSPLPELPIQYADFGVWQQQWLSGEVYET</sequence>
<gene>
    <name evidence="5" type="ORF">DP115_33755</name>
</gene>
<dbReference type="PRINTS" id="PR00154">
    <property type="entry name" value="AMPBINDING"/>
</dbReference>
<feature type="non-terminal residue" evidence="5">
    <location>
        <position position="1"/>
    </location>
</feature>
<reference evidence="5 6" key="1">
    <citation type="submission" date="2018-06" db="EMBL/GenBank/DDBJ databases">
        <title>Comparative genomics of Brasilonema spp. strains.</title>
        <authorList>
            <person name="Alvarenga D.O."/>
            <person name="Fiore M.F."/>
            <person name="Varani A.M."/>
        </authorList>
    </citation>
    <scope>NUCLEOTIDE SEQUENCE [LARGE SCALE GENOMIC DNA]</scope>
    <source>
        <strain evidence="5 6">UFV-OR1</strain>
    </source>
</reference>
<keyword evidence="3" id="KW-0597">Phosphoprotein</keyword>
<dbReference type="InterPro" id="IPR020459">
    <property type="entry name" value="AMP-binding"/>
</dbReference>
<dbReference type="InterPro" id="IPR001242">
    <property type="entry name" value="Condensation_dom"/>
</dbReference>
<dbReference type="SUPFAM" id="SSF47336">
    <property type="entry name" value="ACP-like"/>
    <property type="match status" value="1"/>
</dbReference>
<dbReference type="SUPFAM" id="SSF52777">
    <property type="entry name" value="CoA-dependent acyltransferases"/>
    <property type="match status" value="1"/>
</dbReference>
<keyword evidence="6" id="KW-1185">Reference proteome</keyword>
<evidence type="ECO:0000313" key="5">
    <source>
        <dbReference type="EMBL" id="NMF67427.1"/>
    </source>
</evidence>
<dbReference type="Pfam" id="PF00550">
    <property type="entry name" value="PP-binding"/>
    <property type="match status" value="1"/>
</dbReference>
<dbReference type="InterPro" id="IPR023213">
    <property type="entry name" value="CAT-like_dom_sf"/>
</dbReference>
<dbReference type="PROSITE" id="PS00012">
    <property type="entry name" value="PHOSPHOPANTETHEINE"/>
    <property type="match status" value="1"/>
</dbReference>
<dbReference type="Pfam" id="PF00668">
    <property type="entry name" value="Condensation"/>
    <property type="match status" value="1"/>
</dbReference>
<dbReference type="CDD" id="cd05930">
    <property type="entry name" value="A_NRPS"/>
    <property type="match status" value="1"/>
</dbReference>
<keyword evidence="2" id="KW-0596">Phosphopantetheine</keyword>
<feature type="domain" description="Carrier" evidence="4">
    <location>
        <begin position="491"/>
        <end position="566"/>
    </location>
</feature>
<dbReference type="InterPro" id="IPR020845">
    <property type="entry name" value="AMP-binding_CS"/>
</dbReference>
<dbReference type="Gene3D" id="2.30.38.10">
    <property type="entry name" value="Luciferase, Domain 3"/>
    <property type="match status" value="1"/>
</dbReference>
<evidence type="ECO:0000313" key="6">
    <source>
        <dbReference type="Proteomes" id="UP000762253"/>
    </source>
</evidence>
<comment type="cofactor">
    <cofactor evidence="1">
        <name>pantetheine 4'-phosphate</name>
        <dbReference type="ChEBI" id="CHEBI:47942"/>
    </cofactor>
</comment>